<feature type="domain" description="Cyclic nucleotide-binding" evidence="4">
    <location>
        <begin position="30"/>
        <end position="129"/>
    </location>
</feature>
<dbReference type="Proteomes" id="UP000184089">
    <property type="component" value="Unassembled WGS sequence"/>
</dbReference>
<keyword evidence="2" id="KW-0238">DNA-binding</keyword>
<dbReference type="SUPFAM" id="SSF51206">
    <property type="entry name" value="cAMP-binding domain-like"/>
    <property type="match status" value="1"/>
</dbReference>
<dbReference type="InterPro" id="IPR018490">
    <property type="entry name" value="cNMP-bd_dom_sf"/>
</dbReference>
<sequence>MSTAAQLYDECGLNRYFSADLRPLFTLCPFPKGAHLCQKGAPFSTFYYFVKGRAQVYTPLESGALLLQGYYTRPRWIGDAEILLCDTYFSSVQALAPSLCLGAPREAVLRAVEGDARFYRAIGQDLAQMVRRNGGNTAINLSYPLKARVCAYLGYEARQQGSLLVQVNLSAATALLGASYRHLQRCLRQLEEAGALRRERGRILLLDTALFAPIEGGGYEYA</sequence>
<gene>
    <name evidence="5" type="ORF">GT747_12340</name>
    <name evidence="6" type="ORF">SAMN05444424_2243</name>
</gene>
<evidence type="ECO:0000259" key="4">
    <source>
        <dbReference type="PROSITE" id="PS50042"/>
    </source>
</evidence>
<dbReference type="InterPro" id="IPR014710">
    <property type="entry name" value="RmlC-like_jellyroll"/>
</dbReference>
<dbReference type="PROSITE" id="PS50042">
    <property type="entry name" value="CNMP_BINDING_3"/>
    <property type="match status" value="1"/>
</dbReference>
<reference evidence="5 8" key="3">
    <citation type="journal article" date="2019" name="Nat. Med.">
        <title>A library of human gut bacterial isolates paired with longitudinal multiomics data enables mechanistic microbiome research.</title>
        <authorList>
            <person name="Poyet M."/>
            <person name="Groussin M."/>
            <person name="Gibbons S.M."/>
            <person name="Avila-Pacheco J."/>
            <person name="Jiang X."/>
            <person name="Kearney S.M."/>
            <person name="Perrotta A.R."/>
            <person name="Berdy B."/>
            <person name="Zhao S."/>
            <person name="Lieberman T.D."/>
            <person name="Swanson P.K."/>
            <person name="Smith M."/>
            <person name="Roesemann S."/>
            <person name="Alexander J.E."/>
            <person name="Rich S.A."/>
            <person name="Livny J."/>
            <person name="Vlamakis H."/>
            <person name="Clish C."/>
            <person name="Bullock K."/>
            <person name="Deik A."/>
            <person name="Scott J."/>
            <person name="Pierce K.A."/>
            <person name="Xavier R.J."/>
            <person name="Alm E.J."/>
        </authorList>
    </citation>
    <scope>NUCLEOTIDE SEQUENCE [LARGE SCALE GENOMIC DNA]</scope>
    <source>
        <strain evidence="5 8">BIOML-A2</strain>
    </source>
</reference>
<dbReference type="CDD" id="cd00038">
    <property type="entry name" value="CAP_ED"/>
    <property type="match status" value="1"/>
</dbReference>
<dbReference type="AlphaFoldDB" id="A0AAQ1RWN6"/>
<evidence type="ECO:0000313" key="7">
    <source>
        <dbReference type="Proteomes" id="UP000184089"/>
    </source>
</evidence>
<keyword evidence="3" id="KW-0804">Transcription</keyword>
<protein>
    <submittedName>
        <fullName evidence="5">Cyclic nucleotide-binding domain-containing protein</fullName>
    </submittedName>
    <submittedName>
        <fullName evidence="6">cAMP-binding domain of CRP or a regulatory subunit of cAMP-dependent protein kinases</fullName>
    </submittedName>
</protein>
<dbReference type="InterPro" id="IPR012318">
    <property type="entry name" value="HTH_CRP"/>
</dbReference>
<dbReference type="InterPro" id="IPR036390">
    <property type="entry name" value="WH_DNA-bd_sf"/>
</dbReference>
<dbReference type="InterPro" id="IPR000595">
    <property type="entry name" value="cNMP-bd_dom"/>
</dbReference>
<dbReference type="GO" id="GO:0003677">
    <property type="term" value="F:DNA binding"/>
    <property type="evidence" value="ECO:0007669"/>
    <property type="project" value="UniProtKB-KW"/>
</dbReference>
<keyword evidence="8" id="KW-1185">Reference proteome</keyword>
<evidence type="ECO:0000313" key="8">
    <source>
        <dbReference type="Proteomes" id="UP000474718"/>
    </source>
</evidence>
<dbReference type="Pfam" id="PF00027">
    <property type="entry name" value="cNMP_binding"/>
    <property type="match status" value="1"/>
</dbReference>
<dbReference type="GO" id="GO:0006355">
    <property type="term" value="P:regulation of DNA-templated transcription"/>
    <property type="evidence" value="ECO:0007669"/>
    <property type="project" value="InterPro"/>
</dbReference>
<name>A0AAQ1RWN6_9FIRM</name>
<proteinExistence type="predicted"/>
<evidence type="ECO:0000313" key="5">
    <source>
        <dbReference type="EMBL" id="MZL70537.1"/>
    </source>
</evidence>
<dbReference type="EMBL" id="WWVX01000008">
    <property type="protein sequence ID" value="MZL70537.1"/>
    <property type="molecule type" value="Genomic_DNA"/>
</dbReference>
<dbReference type="Proteomes" id="UP000474718">
    <property type="component" value="Unassembled WGS sequence"/>
</dbReference>
<evidence type="ECO:0000256" key="3">
    <source>
        <dbReference type="ARBA" id="ARBA00023163"/>
    </source>
</evidence>
<evidence type="ECO:0000256" key="1">
    <source>
        <dbReference type="ARBA" id="ARBA00023015"/>
    </source>
</evidence>
<accession>A0AAQ1RWN6</accession>
<dbReference type="RefSeq" id="WP_021660280.1">
    <property type="nucleotide sequence ID" value="NZ_FQVY01000003.1"/>
</dbReference>
<dbReference type="EMBL" id="FQVY01000003">
    <property type="protein sequence ID" value="SHG36077.1"/>
    <property type="molecule type" value="Genomic_DNA"/>
</dbReference>
<dbReference type="Pfam" id="PF13545">
    <property type="entry name" value="HTH_Crp_2"/>
    <property type="match status" value="1"/>
</dbReference>
<comment type="caution">
    <text evidence="6">The sequence shown here is derived from an EMBL/GenBank/DDBJ whole genome shotgun (WGS) entry which is preliminary data.</text>
</comment>
<organism evidence="6 7">
    <name type="scientific">Bittarella massiliensis</name>
    <name type="common">ex Durand et al. 2017</name>
    <dbReference type="NCBI Taxonomy" id="1720313"/>
    <lineage>
        <taxon>Bacteria</taxon>
        <taxon>Bacillati</taxon>
        <taxon>Bacillota</taxon>
        <taxon>Clostridia</taxon>
        <taxon>Eubacteriales</taxon>
        <taxon>Oscillospiraceae</taxon>
        <taxon>Bittarella (ex Durand et al. 2017)</taxon>
    </lineage>
</organism>
<reference evidence="6" key="1">
    <citation type="submission" date="2016-11" db="EMBL/GenBank/DDBJ databases">
        <authorList>
            <person name="Varghese N."/>
            <person name="Submissions S."/>
        </authorList>
    </citation>
    <scope>NUCLEOTIDE SEQUENCE</scope>
    <source>
        <strain evidence="6">DSM 4029</strain>
    </source>
</reference>
<dbReference type="SUPFAM" id="SSF46785">
    <property type="entry name" value="Winged helix' DNA-binding domain"/>
    <property type="match status" value="1"/>
</dbReference>
<evidence type="ECO:0000313" key="6">
    <source>
        <dbReference type="EMBL" id="SHG36077.1"/>
    </source>
</evidence>
<reference evidence="7" key="2">
    <citation type="submission" date="2016-11" db="EMBL/GenBank/DDBJ databases">
        <authorList>
            <person name="Jaros S."/>
            <person name="Januszkiewicz K."/>
            <person name="Wedrychowicz H."/>
        </authorList>
    </citation>
    <scope>NUCLEOTIDE SEQUENCE [LARGE SCALE GENOMIC DNA]</scope>
    <source>
        <strain evidence="7">DSM 4029</strain>
    </source>
</reference>
<keyword evidence="1" id="KW-0805">Transcription regulation</keyword>
<dbReference type="Gene3D" id="2.60.120.10">
    <property type="entry name" value="Jelly Rolls"/>
    <property type="match status" value="1"/>
</dbReference>
<evidence type="ECO:0000256" key="2">
    <source>
        <dbReference type="ARBA" id="ARBA00023125"/>
    </source>
</evidence>